<sequence>MNVFCFPKISFNVGTFKSYEYLFGMKYSIQLFLLFLLPFILPAQSSITYLHCGRILDGVGGELTEQTIVVEDGKISRIEAGYVGAAAGAKVVDLKQSTVMPGFIDLHVHVESELNPRAYIERFTKNPADVALRATTYMRKTIAAGFTTVRDLGGSGVNISLRDAINEGYIIGPRIFTAEKAIATTGGHADPSNGRNEELAFDAGPEAGVVNSADEAWKAVRTRYKNGADCIKITATGGVLSVAKDGQGAQFRNEELEAIVTAAKEYGMHTAAHAHGVGGMQRAIKAGITTIEHGTLMDDETADLMIEYGTYLVPTLSAGSYVAEKAKTPGFFPAIIVPKAIEIGSQQKEIFTRNYARGVKIAFGTDSGVSPHGDNAKEFGYLVECGVKPMDAIISATSTAAMILGQKETLGQIKPGFTADIVAVLGNPLEDIHLLEKVDFVMKDGRRVK</sequence>
<dbReference type="Gene3D" id="2.30.40.10">
    <property type="entry name" value="Urease, subunit C, domain 1"/>
    <property type="match status" value="1"/>
</dbReference>
<proteinExistence type="predicted"/>
<evidence type="ECO:0000313" key="3">
    <source>
        <dbReference type="Proteomes" id="UP000199021"/>
    </source>
</evidence>
<dbReference type="Proteomes" id="UP000199021">
    <property type="component" value="Unassembled WGS sequence"/>
</dbReference>
<dbReference type="CDD" id="cd01299">
    <property type="entry name" value="Met_dep_hydrolase_A"/>
    <property type="match status" value="1"/>
</dbReference>
<dbReference type="PANTHER" id="PTHR43135:SF3">
    <property type="entry name" value="ALPHA-D-RIBOSE 1-METHYLPHOSPHONATE 5-TRIPHOSPHATE DIPHOSPHATASE"/>
    <property type="match status" value="1"/>
</dbReference>
<dbReference type="InParanoid" id="A0A1H9FQB4"/>
<dbReference type="InterPro" id="IPR011059">
    <property type="entry name" value="Metal-dep_hydrolase_composite"/>
</dbReference>
<dbReference type="InterPro" id="IPR006680">
    <property type="entry name" value="Amidohydro-rel"/>
</dbReference>
<gene>
    <name evidence="2" type="ORF">SAMN05444359_10961</name>
</gene>
<keyword evidence="3" id="KW-1185">Reference proteome</keyword>
<dbReference type="SUPFAM" id="SSF51556">
    <property type="entry name" value="Metallo-dependent hydrolases"/>
    <property type="match status" value="1"/>
</dbReference>
<dbReference type="PANTHER" id="PTHR43135">
    <property type="entry name" value="ALPHA-D-RIBOSE 1-METHYLPHOSPHONATE 5-TRIPHOSPHATE DIPHOSPHATASE"/>
    <property type="match status" value="1"/>
</dbReference>
<dbReference type="GO" id="GO:0016810">
    <property type="term" value="F:hydrolase activity, acting on carbon-nitrogen (but not peptide) bonds"/>
    <property type="evidence" value="ECO:0007669"/>
    <property type="project" value="InterPro"/>
</dbReference>
<organism evidence="2 3">
    <name type="scientific">Neolewinella agarilytica</name>
    <dbReference type="NCBI Taxonomy" id="478744"/>
    <lineage>
        <taxon>Bacteria</taxon>
        <taxon>Pseudomonadati</taxon>
        <taxon>Bacteroidota</taxon>
        <taxon>Saprospiria</taxon>
        <taxon>Saprospirales</taxon>
        <taxon>Lewinellaceae</taxon>
        <taxon>Neolewinella</taxon>
    </lineage>
</organism>
<dbReference type="SUPFAM" id="SSF51338">
    <property type="entry name" value="Composite domain of metallo-dependent hydrolases"/>
    <property type="match status" value="1"/>
</dbReference>
<dbReference type="EMBL" id="FOFB01000009">
    <property type="protein sequence ID" value="SEQ40084.1"/>
    <property type="molecule type" value="Genomic_DNA"/>
</dbReference>
<protein>
    <submittedName>
        <fullName evidence="2">Imidazolonepropionase</fullName>
    </submittedName>
</protein>
<reference evidence="3" key="1">
    <citation type="submission" date="2016-10" db="EMBL/GenBank/DDBJ databases">
        <authorList>
            <person name="Varghese N."/>
            <person name="Submissions S."/>
        </authorList>
    </citation>
    <scope>NUCLEOTIDE SEQUENCE [LARGE SCALE GENOMIC DNA]</scope>
    <source>
        <strain evidence="3">DSM 24740</strain>
    </source>
</reference>
<evidence type="ECO:0000313" key="2">
    <source>
        <dbReference type="EMBL" id="SEQ40084.1"/>
    </source>
</evidence>
<name>A0A1H9FQB4_9BACT</name>
<dbReference type="InterPro" id="IPR032466">
    <property type="entry name" value="Metal_Hydrolase"/>
</dbReference>
<dbReference type="Pfam" id="PF01979">
    <property type="entry name" value="Amidohydro_1"/>
    <property type="match status" value="1"/>
</dbReference>
<dbReference type="InterPro" id="IPR051781">
    <property type="entry name" value="Metallo-dep_Hydrolase"/>
</dbReference>
<dbReference type="InterPro" id="IPR057744">
    <property type="entry name" value="OTAase-like"/>
</dbReference>
<feature type="domain" description="Amidohydrolase-related" evidence="1">
    <location>
        <begin position="98"/>
        <end position="448"/>
    </location>
</feature>
<evidence type="ECO:0000259" key="1">
    <source>
        <dbReference type="Pfam" id="PF01979"/>
    </source>
</evidence>
<dbReference type="Gene3D" id="3.20.20.140">
    <property type="entry name" value="Metal-dependent hydrolases"/>
    <property type="match status" value="1"/>
</dbReference>
<dbReference type="AlphaFoldDB" id="A0A1H9FQB4"/>
<dbReference type="STRING" id="478744.SAMN05444359_10961"/>
<accession>A0A1H9FQB4</accession>